<feature type="domain" description="Bacterial toxin RNase RnlA/LsoA DBD" evidence="2">
    <location>
        <begin position="197"/>
        <end position="320"/>
    </location>
</feature>
<dbReference type="RefSeq" id="WP_148572114.1">
    <property type="nucleotide sequence ID" value="NZ_MK715471.1"/>
</dbReference>
<organism evidence="4">
    <name type="scientific">Aliarcobacter cryaerophilus</name>
    <dbReference type="NCBI Taxonomy" id="28198"/>
    <lineage>
        <taxon>Bacteria</taxon>
        <taxon>Pseudomonadati</taxon>
        <taxon>Campylobacterota</taxon>
        <taxon>Epsilonproteobacteria</taxon>
        <taxon>Campylobacterales</taxon>
        <taxon>Arcobacteraceae</taxon>
        <taxon>Aliarcobacter</taxon>
    </lineage>
</organism>
<evidence type="ECO:0000313" key="4">
    <source>
        <dbReference type="EMBL" id="QEI46274.1"/>
    </source>
</evidence>
<dbReference type="GO" id="GO:0004521">
    <property type="term" value="F:RNA endonuclease activity"/>
    <property type="evidence" value="ECO:0007669"/>
    <property type="project" value="InterPro"/>
</dbReference>
<dbReference type="Gene3D" id="3.30.310.240">
    <property type="entry name" value="Bacterial toxin RNase RnlA/LsoA, N-terminal domain"/>
    <property type="match status" value="1"/>
</dbReference>
<evidence type="ECO:0000259" key="1">
    <source>
        <dbReference type="Pfam" id="PF15935"/>
    </source>
</evidence>
<evidence type="ECO:0000259" key="2">
    <source>
        <dbReference type="Pfam" id="PF19034"/>
    </source>
</evidence>
<dbReference type="EMBL" id="MK715471">
    <property type="protein sequence ID" value="QEI46274.1"/>
    <property type="molecule type" value="Genomic_DNA"/>
</dbReference>
<protein>
    <submittedName>
        <fullName evidence="4">Toxin-antitoxin system, toxin component, RnlA family</fullName>
    </submittedName>
</protein>
<name>A0A5C0E3Q1_9BACT</name>
<dbReference type="Pfam" id="PF19034">
    <property type="entry name" value="RnlA-toxin_DBD"/>
    <property type="match status" value="1"/>
</dbReference>
<dbReference type="Gene3D" id="6.10.250.2650">
    <property type="match status" value="1"/>
</dbReference>
<dbReference type="Pfam" id="PF19417">
    <property type="entry name" value="RnlA_toxin_N"/>
    <property type="match status" value="1"/>
</dbReference>
<dbReference type="InterPro" id="IPR031845">
    <property type="entry name" value="RnlA_toxin_NRD"/>
</dbReference>
<keyword evidence="4" id="KW-0614">Plasmid</keyword>
<reference evidence="4" key="1">
    <citation type="journal article" date="2019" name="Front. Microbiol.">
        <title>Arcobacter cryaerophilus Isolated From New Zealand Mussels Harbor a Putative Virulence Plasmid.</title>
        <authorList>
            <person name="On S.L.W."/>
            <person name="Althaus D."/>
            <person name="Miller W.G."/>
            <person name="Lizamore D."/>
            <person name="Wong S.G.L."/>
            <person name="Mathai A.J."/>
            <person name="Chelikani V."/>
            <person name="Carter G.P."/>
        </authorList>
    </citation>
    <scope>NUCLEOTIDE SEQUENCE</scope>
    <source>
        <strain evidence="4">M830MA</strain>
        <plasmid evidence="4">pM830MA</plasmid>
    </source>
</reference>
<proteinExistence type="predicted"/>
<dbReference type="InterPro" id="IPR043994">
    <property type="entry name" value="RnlA/LsoA-toxin_DBD"/>
</dbReference>
<dbReference type="AlphaFoldDB" id="A0A5C0E3Q1"/>
<gene>
    <name evidence="4" type="ORF">pM830MA_0089</name>
</gene>
<sequence>MSDLKKLQLDRDKINSSMESFSENIKIKNIEEKGLTTLYTIEIDNTELKLSFYFNTNGTTTINPNVGIPATRELGTKIAEHVKTHAVFSLANDKRIEYSTIDIDEGKLSLLLEYIKEVLEFDIEMEERTAYQKTFIITSQKHGDKFNINRYTNGKTHFQGKPLKIYNEIYPLLCELINENDIFKLNEDLYSITINKNDIKDELSHKLPIAGSHLNDTIKKMLTGSITLKKIDIDLDDYSSFVFGALRALEAFIKDILFKKGIQVKNINSFVDVFFEDKRRGTFEMTTECELQINCQKTRNALVECFKYYSNQRHGLFHADSVVSMSRLIESRSEADEIINNVLNIIERSYCEIL</sequence>
<dbReference type="Gene3D" id="3.30.160.690">
    <property type="entry name" value="Bacterial toxin RNase RnlA/LsoA, N repeated domain"/>
    <property type="match status" value="1"/>
</dbReference>
<dbReference type="Pfam" id="PF15935">
    <property type="entry name" value="RnlA_toxin"/>
    <property type="match status" value="1"/>
</dbReference>
<evidence type="ECO:0000259" key="3">
    <source>
        <dbReference type="Pfam" id="PF19417"/>
    </source>
</evidence>
<accession>A0A5C0E3Q1</accession>
<geneLocation type="plasmid" evidence="4">
    <name>pM830MA</name>
</geneLocation>
<dbReference type="InterPro" id="IPR045837">
    <property type="entry name" value="RnlA_toxin_N"/>
</dbReference>
<feature type="domain" description="Bacterial toxin RNase RnlA/LsoA N-terminal repeated" evidence="1">
    <location>
        <begin position="106"/>
        <end position="178"/>
    </location>
</feature>
<feature type="domain" description="Bacterial toxin RNase RnlA/LsoA N-terminal" evidence="3">
    <location>
        <begin position="5"/>
        <end position="82"/>
    </location>
</feature>